<keyword evidence="6" id="KW-1133">Transmembrane helix</keyword>
<evidence type="ECO:0000256" key="6">
    <source>
        <dbReference type="SAM" id="Phobius"/>
    </source>
</evidence>
<gene>
    <name evidence="8" type="ORF">J0695_07165</name>
</gene>
<organism evidence="8 9">
    <name type="scientific">Streptomyces beijiangensis</name>
    <dbReference type="NCBI Taxonomy" id="163361"/>
    <lineage>
        <taxon>Bacteria</taxon>
        <taxon>Bacillati</taxon>
        <taxon>Actinomycetota</taxon>
        <taxon>Actinomycetes</taxon>
        <taxon>Kitasatosporales</taxon>
        <taxon>Streptomycetaceae</taxon>
        <taxon>Streptomyces</taxon>
    </lineage>
</organism>
<feature type="non-terminal residue" evidence="8">
    <location>
        <position position="1"/>
    </location>
</feature>
<dbReference type="Proteomes" id="UP000664167">
    <property type="component" value="Unassembled WGS sequence"/>
</dbReference>
<evidence type="ECO:0000259" key="7">
    <source>
        <dbReference type="PROSITE" id="PS50847"/>
    </source>
</evidence>
<evidence type="ECO:0000256" key="4">
    <source>
        <dbReference type="ARBA" id="ARBA00023088"/>
    </source>
</evidence>
<evidence type="ECO:0000256" key="1">
    <source>
        <dbReference type="ARBA" id="ARBA00022512"/>
    </source>
</evidence>
<dbReference type="InterPro" id="IPR019931">
    <property type="entry name" value="LPXTG_anchor"/>
</dbReference>
<dbReference type="EMBL" id="JAFLRJ010000061">
    <property type="protein sequence ID" value="MBO0511591.1"/>
    <property type="molecule type" value="Genomic_DNA"/>
</dbReference>
<accession>A0A939JD25</accession>
<evidence type="ECO:0000256" key="2">
    <source>
        <dbReference type="ARBA" id="ARBA00022525"/>
    </source>
</evidence>
<keyword evidence="6" id="KW-0472">Membrane</keyword>
<keyword evidence="6" id="KW-0812">Transmembrane</keyword>
<sequence>PTSTPHPTPPAPPSPNPPTAPAPPPQPAPPADGGSGTTSLPATGAGFTQLIAGTAVLAALCGSVTLVAARRRRR</sequence>
<evidence type="ECO:0000313" key="8">
    <source>
        <dbReference type="EMBL" id="MBO0511591.1"/>
    </source>
</evidence>
<dbReference type="PROSITE" id="PS50847">
    <property type="entry name" value="GRAM_POS_ANCHORING"/>
    <property type="match status" value="1"/>
</dbReference>
<feature type="domain" description="Gram-positive cocci surface proteins LPxTG" evidence="7">
    <location>
        <begin position="40"/>
        <end position="74"/>
    </location>
</feature>
<protein>
    <recommendedName>
        <fullName evidence="7">Gram-positive cocci surface proteins LPxTG domain-containing protein</fullName>
    </recommendedName>
</protein>
<keyword evidence="3" id="KW-0732">Signal</keyword>
<reference evidence="8" key="1">
    <citation type="submission" date="2021-03" db="EMBL/GenBank/DDBJ databases">
        <title>Streptomyces poriferae sp. nov., a novel marine sponge-derived Actinobacteria species with anti-MRSA activity.</title>
        <authorList>
            <person name="Sandoval-Powers M."/>
            <person name="Kralova S."/>
            <person name="Nguyen G.-S."/>
            <person name="Fawwal D."/>
            <person name="Degnes K."/>
            <person name="Klinkenberg G."/>
            <person name="Sletta H."/>
            <person name="Wentzel A."/>
            <person name="Liles M.R."/>
        </authorList>
    </citation>
    <scope>NUCLEOTIDE SEQUENCE</scope>
    <source>
        <strain evidence="8">DSM 41794</strain>
    </source>
</reference>
<feature type="region of interest" description="Disordered" evidence="5">
    <location>
        <begin position="1"/>
        <end position="44"/>
    </location>
</feature>
<keyword evidence="2" id="KW-0964">Secreted</keyword>
<dbReference type="AlphaFoldDB" id="A0A939JD25"/>
<keyword evidence="4" id="KW-0572">Peptidoglycan-anchor</keyword>
<evidence type="ECO:0000313" key="9">
    <source>
        <dbReference type="Proteomes" id="UP000664167"/>
    </source>
</evidence>
<comment type="caution">
    <text evidence="8">The sequence shown here is derived from an EMBL/GenBank/DDBJ whole genome shotgun (WGS) entry which is preliminary data.</text>
</comment>
<evidence type="ECO:0000256" key="5">
    <source>
        <dbReference type="SAM" id="MobiDB-lite"/>
    </source>
</evidence>
<keyword evidence="1" id="KW-0134">Cell wall</keyword>
<name>A0A939JD25_9ACTN</name>
<feature type="compositionally biased region" description="Pro residues" evidence="5">
    <location>
        <begin position="1"/>
        <end position="30"/>
    </location>
</feature>
<keyword evidence="9" id="KW-1185">Reference proteome</keyword>
<evidence type="ECO:0000256" key="3">
    <source>
        <dbReference type="ARBA" id="ARBA00022729"/>
    </source>
</evidence>
<proteinExistence type="predicted"/>
<feature type="transmembrane region" description="Helical" evidence="6">
    <location>
        <begin position="47"/>
        <end position="69"/>
    </location>
</feature>